<keyword evidence="2" id="KW-1185">Reference proteome</keyword>
<protein>
    <submittedName>
        <fullName evidence="1">Uncharacterized protein</fullName>
    </submittedName>
</protein>
<gene>
    <name evidence="1" type="ORF">GFC30_2642</name>
</gene>
<dbReference type="PATRIC" id="fig|294699.3.peg.2722"/>
<evidence type="ECO:0000313" key="2">
    <source>
        <dbReference type="Proteomes" id="UP000076865"/>
    </source>
</evidence>
<dbReference type="KEGG" id="aamy:GFC30_2642"/>
<sequence length="60" mass="7241">MRKMVYAFFVLLSSFAMYRYRYRVLNAVLRIQPLQRWIVQIGMNVPVIRKLIVSQVVHEV</sequence>
<dbReference type="EMBL" id="CP015438">
    <property type="protein sequence ID" value="ANB61738.1"/>
    <property type="molecule type" value="Genomic_DNA"/>
</dbReference>
<accession>A0A160F5H1</accession>
<reference evidence="1 2" key="1">
    <citation type="journal article" date="2006" name="Syst. Appl. Microbiol.">
        <title>Anoxybacillus amylolyticus sp. nov., a thermophilic amylase producing bacterium isolated from Mount Rittmann (Antarctica).</title>
        <authorList>
            <person name="Poli A."/>
            <person name="Esposito E."/>
            <person name="Lama L."/>
            <person name="Orlando P."/>
            <person name="Nicolaus G."/>
            <person name="de Appolonia F."/>
            <person name="Gambacorta A."/>
            <person name="Nicolaus B."/>
        </authorList>
    </citation>
    <scope>NUCLEOTIDE SEQUENCE [LARGE SCALE GENOMIC DNA]</scope>
    <source>
        <strain evidence="1 2">DSM 15939</strain>
    </source>
</reference>
<proteinExistence type="predicted"/>
<evidence type="ECO:0000313" key="1">
    <source>
        <dbReference type="EMBL" id="ANB61738.1"/>
    </source>
</evidence>
<dbReference type="Proteomes" id="UP000076865">
    <property type="component" value="Chromosome"/>
</dbReference>
<name>A0A160F5H1_9BACL</name>
<dbReference type="OrthoDB" id="2696719at2"/>
<organism evidence="1 2">
    <name type="scientific">Anoxybacteroides amylolyticum</name>
    <dbReference type="NCBI Taxonomy" id="294699"/>
    <lineage>
        <taxon>Bacteria</taxon>
        <taxon>Bacillati</taxon>
        <taxon>Bacillota</taxon>
        <taxon>Bacilli</taxon>
        <taxon>Bacillales</taxon>
        <taxon>Anoxybacillaceae</taxon>
        <taxon>Anoxybacteroides</taxon>
    </lineage>
</organism>
<dbReference type="AlphaFoldDB" id="A0A160F5H1"/>
<dbReference type="RefSeq" id="WP_066326203.1">
    <property type="nucleotide sequence ID" value="NZ_CP015438.1"/>
</dbReference>